<dbReference type="SUPFAM" id="SSF46689">
    <property type="entry name" value="Homeodomain-like"/>
    <property type="match status" value="2"/>
</dbReference>
<dbReference type="CDD" id="cd00167">
    <property type="entry name" value="SANT"/>
    <property type="match status" value="1"/>
</dbReference>
<dbReference type="InterPro" id="IPR000433">
    <property type="entry name" value="Znf_ZZ"/>
</dbReference>
<dbReference type="PROSITE" id="PS51293">
    <property type="entry name" value="SANT"/>
    <property type="match status" value="1"/>
</dbReference>
<evidence type="ECO:0000256" key="4">
    <source>
        <dbReference type="ARBA" id="ARBA00023242"/>
    </source>
</evidence>
<dbReference type="InterPro" id="IPR007526">
    <property type="entry name" value="SWIRM"/>
</dbReference>
<name>A0A8J1YC79_OWEFU</name>
<evidence type="ECO:0000256" key="5">
    <source>
        <dbReference type="PIRNR" id="PIRNR025024"/>
    </source>
</evidence>
<dbReference type="GO" id="GO:0006338">
    <property type="term" value="P:chromatin remodeling"/>
    <property type="evidence" value="ECO:0007669"/>
    <property type="project" value="TreeGrafter"/>
</dbReference>
<evidence type="ECO:0000256" key="2">
    <source>
        <dbReference type="ARBA" id="ARBA00022771"/>
    </source>
</evidence>
<dbReference type="OrthoDB" id="270417at2759"/>
<keyword evidence="4 5" id="KW-0539">Nucleus</keyword>
<protein>
    <recommendedName>
        <fullName evidence="5">Transcriptional adapter</fullName>
    </recommendedName>
</protein>
<dbReference type="FunFam" id="1.10.10.10:FF:000087">
    <property type="entry name" value="Transcriptional adapter 2"/>
    <property type="match status" value="1"/>
</dbReference>
<dbReference type="Pfam" id="PF00249">
    <property type="entry name" value="Myb_DNA-binding"/>
    <property type="match status" value="1"/>
</dbReference>
<evidence type="ECO:0000256" key="3">
    <source>
        <dbReference type="ARBA" id="ARBA00022833"/>
    </source>
</evidence>
<comment type="caution">
    <text evidence="6">The sequence shown here is derived from an EMBL/GenBank/DDBJ whole genome shotgun (WGS) entry which is preliminary data.</text>
</comment>
<keyword evidence="2" id="KW-0863">Zinc-finger</keyword>
<dbReference type="Pfam" id="PF22941">
    <property type="entry name" value="TADA2A-like_3rd"/>
    <property type="match status" value="1"/>
</dbReference>
<evidence type="ECO:0000313" key="7">
    <source>
        <dbReference type="Proteomes" id="UP000749559"/>
    </source>
</evidence>
<dbReference type="GO" id="GO:0006357">
    <property type="term" value="P:regulation of transcription by RNA polymerase II"/>
    <property type="evidence" value="ECO:0007669"/>
    <property type="project" value="InterPro"/>
</dbReference>
<dbReference type="InterPro" id="IPR017884">
    <property type="entry name" value="SANT_dom"/>
</dbReference>
<dbReference type="FunFam" id="1.10.10.60:FF:000110">
    <property type="entry name" value="Transcriptional adapter"/>
    <property type="match status" value="1"/>
</dbReference>
<dbReference type="InterPro" id="IPR001005">
    <property type="entry name" value="SANT/Myb"/>
</dbReference>
<proteinExistence type="predicted"/>
<dbReference type="InterPro" id="IPR009057">
    <property type="entry name" value="Homeodomain-like_sf"/>
</dbReference>
<dbReference type="Pfam" id="PF25299">
    <property type="entry name" value="ZZ_ADA2"/>
    <property type="match status" value="1"/>
</dbReference>
<keyword evidence="3" id="KW-0862">Zinc</keyword>
<dbReference type="PIRSF" id="PIRSF025024">
    <property type="entry name" value="Transcriptional_adaptor_2"/>
    <property type="match status" value="1"/>
</dbReference>
<keyword evidence="5" id="KW-0804">Transcription</keyword>
<dbReference type="PANTHER" id="PTHR12374">
    <property type="entry name" value="TRANSCRIPTIONAL ADAPTOR 2 ADA2 -RELATED"/>
    <property type="match status" value="1"/>
</dbReference>
<organism evidence="6 7">
    <name type="scientific">Owenia fusiformis</name>
    <name type="common">Polychaete worm</name>
    <dbReference type="NCBI Taxonomy" id="6347"/>
    <lineage>
        <taxon>Eukaryota</taxon>
        <taxon>Metazoa</taxon>
        <taxon>Spiralia</taxon>
        <taxon>Lophotrochozoa</taxon>
        <taxon>Annelida</taxon>
        <taxon>Polychaeta</taxon>
        <taxon>Sedentaria</taxon>
        <taxon>Canalipalpata</taxon>
        <taxon>Sabellida</taxon>
        <taxon>Oweniida</taxon>
        <taxon>Oweniidae</taxon>
        <taxon>Owenia</taxon>
    </lineage>
</organism>
<keyword evidence="5" id="KW-0805">Transcription regulation</keyword>
<keyword evidence="1" id="KW-0479">Metal-binding</keyword>
<reference evidence="6" key="1">
    <citation type="submission" date="2022-03" db="EMBL/GenBank/DDBJ databases">
        <authorList>
            <person name="Martin C."/>
        </authorList>
    </citation>
    <scope>NUCLEOTIDE SEQUENCE</scope>
</reference>
<dbReference type="GO" id="GO:0003713">
    <property type="term" value="F:transcription coactivator activity"/>
    <property type="evidence" value="ECO:0007669"/>
    <property type="project" value="InterPro"/>
</dbReference>
<dbReference type="Pfam" id="PF04433">
    <property type="entry name" value="SWIRM"/>
    <property type="match status" value="1"/>
</dbReference>
<sequence length="435" mass="50378">MESPSCLGCCIMLQDPYIKCIDCQKETFLCTHCFADGLEKDGHQNNHGYSVIRYDFPIFENGWSANEEMKLLDGIQDCGLSNWDDVSKMVQTKTKSQCETHYLKYYISNIKKQMPDLPLPEVSYYPSPVMFKISEDPPRPPQGSSMQTDMAGYMSARGDFTVEYANYAEHDLRDISFDDTEEDPLIDEVKLAVLDVYQNCLRDRQRKKKVIRDYGLISIKKHLATYRRYEKTGNMYPCLESLQVFTRMLPPIEFDMYTEALLLQAELKEEVQHLQECRRNGVVKKRAARVFKTLRQRREKLKTSRTSLDDVLVHLQDEVACQQWLHRQATLDLATRGANIILPAAPRRTAPPLDIMGMPGYEKLNQKEREVCANVRLVPESFLDFKAILMNEYKKIGYLKLAQARNLIKIDVNKTRKIYDYLLDESLISTTPTAL</sequence>
<dbReference type="GO" id="GO:0005634">
    <property type="term" value="C:nucleus"/>
    <property type="evidence" value="ECO:0007669"/>
    <property type="project" value="UniProtKB-SubCell"/>
</dbReference>
<gene>
    <name evidence="6" type="ORF">OFUS_LOCUS24270</name>
</gene>
<dbReference type="GO" id="GO:0003682">
    <property type="term" value="F:chromatin binding"/>
    <property type="evidence" value="ECO:0007669"/>
    <property type="project" value="TreeGrafter"/>
</dbReference>
<accession>A0A8J1YC79</accession>
<dbReference type="PROSITE" id="PS50090">
    <property type="entry name" value="MYB_LIKE"/>
    <property type="match status" value="1"/>
</dbReference>
<dbReference type="AlphaFoldDB" id="A0A8J1YC79"/>
<evidence type="ECO:0000313" key="6">
    <source>
        <dbReference type="EMBL" id="CAH1800378.1"/>
    </source>
</evidence>
<dbReference type="InterPro" id="IPR016827">
    <property type="entry name" value="Ada2/TADA2"/>
</dbReference>
<dbReference type="PANTHER" id="PTHR12374:SF20">
    <property type="entry name" value="TRANSCRIPTIONAL ADAPTER 2-ALPHA"/>
    <property type="match status" value="1"/>
</dbReference>
<dbReference type="SMART" id="SM00717">
    <property type="entry name" value="SANT"/>
    <property type="match status" value="1"/>
</dbReference>
<comment type="subcellular location">
    <subcellularLocation>
        <location evidence="5">Nucleus</location>
    </subcellularLocation>
</comment>
<keyword evidence="7" id="KW-1185">Reference proteome</keyword>
<dbReference type="Gene3D" id="1.10.10.60">
    <property type="entry name" value="Homeodomain-like"/>
    <property type="match status" value="1"/>
</dbReference>
<dbReference type="Gene3D" id="1.10.10.10">
    <property type="entry name" value="Winged helix-like DNA-binding domain superfamily/Winged helix DNA-binding domain"/>
    <property type="match status" value="1"/>
</dbReference>
<dbReference type="Proteomes" id="UP000749559">
    <property type="component" value="Unassembled WGS sequence"/>
</dbReference>
<dbReference type="PROSITE" id="PS50934">
    <property type="entry name" value="SWIRM"/>
    <property type="match status" value="1"/>
</dbReference>
<dbReference type="EMBL" id="CAIIXF020000012">
    <property type="protein sequence ID" value="CAH1800378.1"/>
    <property type="molecule type" value="Genomic_DNA"/>
</dbReference>
<dbReference type="InterPro" id="IPR036388">
    <property type="entry name" value="WH-like_DNA-bd_sf"/>
</dbReference>
<dbReference type="InterPro" id="IPR055141">
    <property type="entry name" value="TADA2A_B-like_dom"/>
</dbReference>
<dbReference type="GO" id="GO:0008270">
    <property type="term" value="F:zinc ion binding"/>
    <property type="evidence" value="ECO:0007669"/>
    <property type="project" value="UniProtKB-KW"/>
</dbReference>
<dbReference type="GO" id="GO:0140672">
    <property type="term" value="C:ATAC complex"/>
    <property type="evidence" value="ECO:0007669"/>
    <property type="project" value="UniProtKB-ARBA"/>
</dbReference>
<evidence type="ECO:0000256" key="1">
    <source>
        <dbReference type="ARBA" id="ARBA00022723"/>
    </source>
</evidence>